<gene>
    <name evidence="2" type="ordered locus">Nhal_3807</name>
</gene>
<dbReference type="HOGENOM" id="CLU_1260351_0_0_6"/>
<reference evidence="3" key="1">
    <citation type="submission" date="2010-04" db="EMBL/GenBank/DDBJ databases">
        <title>Complete genome sequence of Nitrosococcus halophilus Nc4, a salt-adapted, aerobic obligate ammonia-oxidizing sulfur purple bacterium.</title>
        <authorList>
            <consortium name="US DOE Joint Genome Institute"/>
            <person name="Campbell M.A."/>
            <person name="Malfatti S.A."/>
            <person name="Chain P.S.G."/>
            <person name="Heidelberg J.F."/>
            <person name="Ward B.B."/>
            <person name="Klotz M.G."/>
        </authorList>
    </citation>
    <scope>NUCLEOTIDE SEQUENCE [LARGE SCALE GENOMIC DNA]</scope>
    <source>
        <strain evidence="3">Nc4</strain>
    </source>
</reference>
<dbReference type="RefSeq" id="WP_013034671.1">
    <property type="nucleotide sequence ID" value="NC_013960.1"/>
</dbReference>
<keyword evidence="3" id="KW-1185">Reference proteome</keyword>
<dbReference type="EMBL" id="CP001798">
    <property type="protein sequence ID" value="ADE16822.1"/>
    <property type="molecule type" value="Genomic_DNA"/>
</dbReference>
<dbReference type="eggNOG" id="ENOG5033ZPZ">
    <property type="taxonomic scope" value="Bacteria"/>
</dbReference>
<feature type="signal peptide" evidence="1">
    <location>
        <begin position="1"/>
        <end position="24"/>
    </location>
</feature>
<proteinExistence type="predicted"/>
<sequence length="218" mass="23328">MKLLRAVALSLCLLMGLGLSAAHALTANVQGVALEVDETGGFAGVCVVIAGDYPGFRVIASEAGKTPKICIDKTRENVNAIEFRNVTFVATEASDEVRTVDFEHDFIRGPRGLVYTSVRLKGFFATATGVGVPTGSQVWFTGMFNQAGHNETIGEELAQSVGQVLDSALLSGETRSQFVLSGPRTLKGELQFTLLNEGDKLVLESDSAVIIDNIERQY</sequence>
<dbReference type="AlphaFoldDB" id="D5C3B5"/>
<feature type="chain" id="PRO_5003070302" evidence="1">
    <location>
        <begin position="25"/>
        <end position="218"/>
    </location>
</feature>
<accession>D5C3B5</accession>
<organism evidence="2 3">
    <name type="scientific">Nitrosococcus halophilus (strain Nc4)</name>
    <dbReference type="NCBI Taxonomy" id="472759"/>
    <lineage>
        <taxon>Bacteria</taxon>
        <taxon>Pseudomonadati</taxon>
        <taxon>Pseudomonadota</taxon>
        <taxon>Gammaproteobacteria</taxon>
        <taxon>Chromatiales</taxon>
        <taxon>Chromatiaceae</taxon>
        <taxon>Nitrosococcus</taxon>
    </lineage>
</organism>
<evidence type="ECO:0000256" key="1">
    <source>
        <dbReference type="SAM" id="SignalP"/>
    </source>
</evidence>
<dbReference type="KEGG" id="nhl:Nhal_3807"/>
<name>D5C3B5_NITHN</name>
<keyword evidence="1" id="KW-0732">Signal</keyword>
<dbReference type="Proteomes" id="UP000001844">
    <property type="component" value="Chromosome"/>
</dbReference>
<dbReference type="OrthoDB" id="5569646at2"/>
<protein>
    <submittedName>
        <fullName evidence="2">Uncharacterized protein</fullName>
    </submittedName>
</protein>
<evidence type="ECO:0000313" key="2">
    <source>
        <dbReference type="EMBL" id="ADE16822.1"/>
    </source>
</evidence>
<evidence type="ECO:0000313" key="3">
    <source>
        <dbReference type="Proteomes" id="UP000001844"/>
    </source>
</evidence>